<dbReference type="Pfam" id="PF07715">
    <property type="entry name" value="Plug"/>
    <property type="match status" value="1"/>
</dbReference>
<dbReference type="NCBIfam" id="TIGR04056">
    <property type="entry name" value="OMP_RagA_SusC"/>
    <property type="match status" value="1"/>
</dbReference>
<name>A3U7K8_CROAH</name>
<dbReference type="RefSeq" id="WP_013186900.1">
    <property type="nucleotide sequence ID" value="NC_014230.1"/>
</dbReference>
<dbReference type="NCBIfam" id="TIGR04057">
    <property type="entry name" value="SusC_RagA_signa"/>
    <property type="match status" value="1"/>
</dbReference>
<feature type="domain" description="TonB-dependent receptor-like beta-barrel" evidence="10">
    <location>
        <begin position="317"/>
        <end position="880"/>
    </location>
</feature>
<dbReference type="GeneID" id="89452924"/>
<accession>A3U7K8</accession>
<dbReference type="STRING" id="216432.CA2559_05680"/>
<dbReference type="GO" id="GO:0009279">
    <property type="term" value="C:cell outer membrane"/>
    <property type="evidence" value="ECO:0007669"/>
    <property type="project" value="UniProtKB-SubCell"/>
</dbReference>
<reference evidence="12 13" key="1">
    <citation type="journal article" date="2010" name="J. Bacteriol.">
        <title>The complete genome sequence of Croceibacter atlanticus HTCC2559T.</title>
        <authorList>
            <person name="Oh H.M."/>
            <person name="Kang I."/>
            <person name="Ferriera S."/>
            <person name="Giovannoni S.J."/>
            <person name="Cho J.C."/>
        </authorList>
    </citation>
    <scope>NUCLEOTIDE SEQUENCE [LARGE SCALE GENOMIC DNA]</scope>
    <source>
        <strain evidence="13">ATCC BAA-628 / HTCC2559 / KCTC 12090</strain>
    </source>
</reference>
<evidence type="ECO:0000256" key="3">
    <source>
        <dbReference type="ARBA" id="ARBA00022452"/>
    </source>
</evidence>
<evidence type="ECO:0000313" key="12">
    <source>
        <dbReference type="EMBL" id="EAP88225.1"/>
    </source>
</evidence>
<evidence type="ECO:0000259" key="10">
    <source>
        <dbReference type="Pfam" id="PF00593"/>
    </source>
</evidence>
<dbReference type="Gene3D" id="2.40.170.20">
    <property type="entry name" value="TonB-dependent receptor, beta-barrel domain"/>
    <property type="match status" value="1"/>
</dbReference>
<dbReference type="InterPro" id="IPR012910">
    <property type="entry name" value="Plug_dom"/>
</dbReference>
<dbReference type="PROSITE" id="PS52016">
    <property type="entry name" value="TONB_DEPENDENT_REC_3"/>
    <property type="match status" value="1"/>
</dbReference>
<gene>
    <name evidence="12" type="ordered locus">CA2559_05680</name>
</gene>
<comment type="subcellular location">
    <subcellularLocation>
        <location evidence="1 8">Cell outer membrane</location>
        <topology evidence="1 8">Multi-pass membrane protein</topology>
    </subcellularLocation>
</comment>
<keyword evidence="2 8" id="KW-0813">Transport</keyword>
<keyword evidence="6 8" id="KW-0472">Membrane</keyword>
<dbReference type="AlphaFoldDB" id="A3U7K8"/>
<feature type="domain" description="TonB-dependent receptor plug" evidence="11">
    <location>
        <begin position="44"/>
        <end position="165"/>
    </location>
</feature>
<proteinExistence type="inferred from homology"/>
<dbReference type="InterPro" id="IPR036942">
    <property type="entry name" value="Beta-barrel_TonB_sf"/>
</dbReference>
<evidence type="ECO:0000259" key="11">
    <source>
        <dbReference type="Pfam" id="PF07715"/>
    </source>
</evidence>
<evidence type="ECO:0000256" key="8">
    <source>
        <dbReference type="PROSITE-ProRule" id="PRU01360"/>
    </source>
</evidence>
<dbReference type="eggNOG" id="COG4206">
    <property type="taxonomic scope" value="Bacteria"/>
</dbReference>
<evidence type="ECO:0000256" key="1">
    <source>
        <dbReference type="ARBA" id="ARBA00004571"/>
    </source>
</evidence>
<dbReference type="Proteomes" id="UP000002297">
    <property type="component" value="Chromosome"/>
</dbReference>
<keyword evidence="3 8" id="KW-1134">Transmembrane beta strand</keyword>
<evidence type="ECO:0000256" key="2">
    <source>
        <dbReference type="ARBA" id="ARBA00022448"/>
    </source>
</evidence>
<dbReference type="EMBL" id="CP002046">
    <property type="protein sequence ID" value="EAP88225.1"/>
    <property type="molecule type" value="Genomic_DNA"/>
</dbReference>
<evidence type="ECO:0000256" key="6">
    <source>
        <dbReference type="ARBA" id="ARBA00023136"/>
    </source>
</evidence>
<dbReference type="InterPro" id="IPR023996">
    <property type="entry name" value="TonB-dep_OMP_SusC/RagA"/>
</dbReference>
<dbReference type="Gene3D" id="2.170.130.10">
    <property type="entry name" value="TonB-dependent receptor, plug domain"/>
    <property type="match status" value="1"/>
</dbReference>
<keyword evidence="13" id="KW-1185">Reference proteome</keyword>
<organism evidence="12 13">
    <name type="scientific">Croceibacter atlanticus (strain ATCC BAA-628 / JCM 21780 / CIP 108009 / IAM 15332 / KCTC 12090 / HTCC2559)</name>
    <dbReference type="NCBI Taxonomy" id="216432"/>
    <lineage>
        <taxon>Bacteria</taxon>
        <taxon>Pseudomonadati</taxon>
        <taxon>Bacteroidota</taxon>
        <taxon>Flavobacteriia</taxon>
        <taxon>Flavobacteriales</taxon>
        <taxon>Flavobacteriaceae</taxon>
        <taxon>Croceibacter</taxon>
    </lineage>
</organism>
<evidence type="ECO:0000256" key="7">
    <source>
        <dbReference type="ARBA" id="ARBA00023237"/>
    </source>
</evidence>
<sequence length="925" mass="99878">MYSFIGFKTQEQLVGSKTNINVTLAESTAELDEVVVVAFGQQNKRKLIQSVSVVDEEALRDIPANSPQELIQGQAAGVQVVQSSGVLGAAPTIKIRGVASVSSGARPLFVVDGVPLNDTDLTSNQGANQGLNPLANINPNDIASISVLKDASATAVYGSRGSNGVVLITTKTGKKGQDTRVTLNMNTAFSESTDTFDMMTADEFRQYAVDAGYFAGVTSPDDLPQGDFDWVDGVTRTGISKNIDASVSGGSEKTSFFISTNFKNEEGFIIGNGLKRTAGRININHEANDWLDVGANIGVSLNEFDRVGAENSTFAPLTSAYLIRPWVEPRDENGQFVNTGFIANTIAIESLDINKSDQSRLTGNFFATAGITDYLSFTSKFGVDRVLIEEQQRSFDINTPGGSASNSYAQDNRVLLTNSLNFDKTFNDVHSVGAVVGISYEENKIRTSTVAGTGFVSDASINVVSAAEKTTTTSGATENRLVGYFGRVNYAYDNKYVVEGSLRRDGSSRFGANEQFGTFYAVAGGWNISEEAFLEDVDWLNNLKLRASYGTTGNDRIGNFSSLALYQGGVIGQYNGSAGLAPDSPGNPDLRWEESKSYDLGFATSLFNNRISLTVDYYNKVTSDLILNVPLSVAAFPGQNSRPENIGEIENTGFDISLTTDNVRNDNFTWTTSINVGINENKVNSLPGAAVDDQGREFVAGSASQRAIVGESVNTFYLIRYVGVNPQTGDAEWLDRDGNVTTTPTASDRVVVGDANPDFVGGITNTFRYKNFDLNLLANFSVGNDIYIDGLRFTDNAASGSFNNRRALLDVWQQPGDNAYVPAFDSPTFSTFDQRSTLQLRDGSYFRMKNVTLGYSIPETFMEKIGLVKSVRLYATATNLFTIKADNLEGIDPEVTDTSSALGQGETFFTPPQSKSFLFGATLTF</sequence>
<evidence type="ECO:0000256" key="9">
    <source>
        <dbReference type="RuleBase" id="RU003357"/>
    </source>
</evidence>
<dbReference type="InterPro" id="IPR023997">
    <property type="entry name" value="TonB-dep_OMP_SusC/RagA_CS"/>
</dbReference>
<keyword evidence="7 8" id="KW-0998">Cell outer membrane</keyword>
<dbReference type="InterPro" id="IPR037066">
    <property type="entry name" value="Plug_dom_sf"/>
</dbReference>
<dbReference type="OrthoDB" id="9768177at2"/>
<evidence type="ECO:0000313" key="13">
    <source>
        <dbReference type="Proteomes" id="UP000002297"/>
    </source>
</evidence>
<dbReference type="InterPro" id="IPR039426">
    <property type="entry name" value="TonB-dep_rcpt-like"/>
</dbReference>
<keyword evidence="4 8" id="KW-0812">Transmembrane</keyword>
<dbReference type="HOGENOM" id="CLU_004317_0_1_10"/>
<dbReference type="KEGG" id="cat:CA2559_05680"/>
<evidence type="ECO:0000256" key="4">
    <source>
        <dbReference type="ARBA" id="ARBA00022692"/>
    </source>
</evidence>
<dbReference type="SUPFAM" id="SSF56935">
    <property type="entry name" value="Porins"/>
    <property type="match status" value="1"/>
</dbReference>
<keyword evidence="5 9" id="KW-0798">TonB box</keyword>
<comment type="similarity">
    <text evidence="8 9">Belongs to the TonB-dependent receptor family.</text>
</comment>
<protein>
    <submittedName>
        <fullName evidence="12">Putative surface membrane protein</fullName>
    </submittedName>
</protein>
<dbReference type="Pfam" id="PF00593">
    <property type="entry name" value="TonB_dep_Rec_b-barrel"/>
    <property type="match status" value="1"/>
</dbReference>
<dbReference type="InterPro" id="IPR000531">
    <property type="entry name" value="Beta-barrel_TonB"/>
</dbReference>
<evidence type="ECO:0000256" key="5">
    <source>
        <dbReference type="ARBA" id="ARBA00023077"/>
    </source>
</evidence>